<sequence length="374" mass="43230">MNNNKKAGGKRRRDRLSSLPEPIIHHILSFLDTKSAVQTSVLSRSWRSAWKHVPALDLDQYSFQHYSSFHRYVGKVLSLRYPLHLETVRFVDDELRSDGRDDSLVIRVIQYALSHDAQHLVIYQGNDIISRDIYRFSDVFGSVSSRNNLKSLRLSGFELDRGFGSPCSWMLTTLHLVTCLVAWDQEVLEPFSNCPCLKYLVISDWLWLSDGIPCYDVDEKRIKIHGLELLSLKLESVQFRYVDIFAPKLKFFGFWVDDVQFRSYSNLSLPSLDHADIGFTGDLRFVEKEKEYMKTQLINLLQGLHNAKSLTLNRDSTFQVLSRICGLLDDEPSPFLRLESLIIDDKIENLPYKLVNYFFKGSSCASPNIQYIKA</sequence>
<protein>
    <recommendedName>
        <fullName evidence="1">F-box domain-containing protein</fullName>
    </recommendedName>
</protein>
<keyword evidence="3" id="KW-1185">Reference proteome</keyword>
<dbReference type="CDD" id="cd22160">
    <property type="entry name" value="F-box_AtFBL13-like"/>
    <property type="match status" value="1"/>
</dbReference>
<reference evidence="2 3" key="1">
    <citation type="submission" date="2024-04" db="EMBL/GenBank/DDBJ databases">
        <authorList>
            <person name="Fracassetti M."/>
        </authorList>
    </citation>
    <scope>NUCLEOTIDE SEQUENCE [LARGE SCALE GENOMIC DNA]</scope>
</reference>
<dbReference type="InterPro" id="IPR036047">
    <property type="entry name" value="F-box-like_dom_sf"/>
</dbReference>
<proteinExistence type="predicted"/>
<accession>A0AAV2DKG4</accession>
<dbReference type="Pfam" id="PF00646">
    <property type="entry name" value="F-box"/>
    <property type="match status" value="1"/>
</dbReference>
<dbReference type="InterPro" id="IPR053781">
    <property type="entry name" value="F-box_AtFBL13-like"/>
</dbReference>
<dbReference type="PANTHER" id="PTHR34223:SF51">
    <property type="entry name" value="OS06G0556300 PROTEIN"/>
    <property type="match status" value="1"/>
</dbReference>
<dbReference type="InterPro" id="IPR001810">
    <property type="entry name" value="F-box_dom"/>
</dbReference>
<dbReference type="SMART" id="SM00256">
    <property type="entry name" value="FBOX"/>
    <property type="match status" value="1"/>
</dbReference>
<evidence type="ECO:0000313" key="3">
    <source>
        <dbReference type="Proteomes" id="UP001497516"/>
    </source>
</evidence>
<dbReference type="SUPFAM" id="SSF52058">
    <property type="entry name" value="L domain-like"/>
    <property type="match status" value="1"/>
</dbReference>
<dbReference type="PANTHER" id="PTHR34223">
    <property type="entry name" value="OS11G0201299 PROTEIN"/>
    <property type="match status" value="1"/>
</dbReference>
<dbReference type="SUPFAM" id="SSF81383">
    <property type="entry name" value="F-box domain"/>
    <property type="match status" value="1"/>
</dbReference>
<evidence type="ECO:0000313" key="2">
    <source>
        <dbReference type="EMBL" id="CAL1373564.1"/>
    </source>
</evidence>
<feature type="domain" description="F-box" evidence="1">
    <location>
        <begin position="13"/>
        <end position="66"/>
    </location>
</feature>
<dbReference type="PROSITE" id="PS50181">
    <property type="entry name" value="FBOX"/>
    <property type="match status" value="1"/>
</dbReference>
<evidence type="ECO:0000259" key="1">
    <source>
        <dbReference type="PROSITE" id="PS50181"/>
    </source>
</evidence>
<gene>
    <name evidence="2" type="ORF">LTRI10_LOCUS15486</name>
</gene>
<dbReference type="InterPro" id="IPR053197">
    <property type="entry name" value="F-box_SCFL_complex_component"/>
</dbReference>
<name>A0AAV2DKG4_9ROSI</name>
<dbReference type="Proteomes" id="UP001497516">
    <property type="component" value="Chromosome 3"/>
</dbReference>
<organism evidence="2 3">
    <name type="scientific">Linum trigynum</name>
    <dbReference type="NCBI Taxonomy" id="586398"/>
    <lineage>
        <taxon>Eukaryota</taxon>
        <taxon>Viridiplantae</taxon>
        <taxon>Streptophyta</taxon>
        <taxon>Embryophyta</taxon>
        <taxon>Tracheophyta</taxon>
        <taxon>Spermatophyta</taxon>
        <taxon>Magnoliopsida</taxon>
        <taxon>eudicotyledons</taxon>
        <taxon>Gunneridae</taxon>
        <taxon>Pentapetalae</taxon>
        <taxon>rosids</taxon>
        <taxon>fabids</taxon>
        <taxon>Malpighiales</taxon>
        <taxon>Linaceae</taxon>
        <taxon>Linum</taxon>
    </lineage>
</organism>
<dbReference type="Gene3D" id="1.20.1280.50">
    <property type="match status" value="1"/>
</dbReference>
<dbReference type="EMBL" id="OZ034816">
    <property type="protein sequence ID" value="CAL1373564.1"/>
    <property type="molecule type" value="Genomic_DNA"/>
</dbReference>
<dbReference type="AlphaFoldDB" id="A0AAV2DKG4"/>